<sequence length="371" mass="40900">MFLQDKGAFTFGAEKGFTVEAVKKLQQLGLTSTATSLVEMKVRTGRGTSKTIKANELGDYLTVVEVSNGMATIYVLKLTRTSKQGKQYYSLEKEIHLPAPGNEEDELERLTSDEWTKKFIETAPEFNRVYHNDGLGVAQGAANTVNGVQDIVVGLLNTPAAITNTIIWAEEQVGILDEDPNFRVGYIAFYDWSRGLIIDEYGEEGAWNDSHGWSKFIGGSSVEILTGAYIEKIGLFGKLFKSLGGKGASSADEVAEVTAAGLDETRSLASNIDDVDKVKVTSWAEAGTTPDLNPGRWVQIGGPTPWNYIKTGLWGGKFELGLSRNFPWVFKWTNSNAPISNYVSEFVQQSQLMWPRGWEYIKGILGQRIVK</sequence>
<dbReference type="HOGENOM" id="CLU_745286_0_0_0"/>
<protein>
    <submittedName>
        <fullName evidence="1">Uncharacterized protein</fullName>
    </submittedName>
</protein>
<evidence type="ECO:0000313" key="1">
    <source>
        <dbReference type="EMBL" id="EAQ78909.1"/>
    </source>
</evidence>
<evidence type="ECO:0000313" key="2">
    <source>
        <dbReference type="Proteomes" id="UP000004358"/>
    </source>
</evidence>
<accession>A3ZX32</accession>
<dbReference type="STRING" id="314230.DSM3645_27553"/>
<reference evidence="1 2" key="1">
    <citation type="submission" date="2006-02" db="EMBL/GenBank/DDBJ databases">
        <authorList>
            <person name="Amann R."/>
            <person name="Ferriera S."/>
            <person name="Johnson J."/>
            <person name="Kravitz S."/>
            <person name="Halpern A."/>
            <person name="Remington K."/>
            <person name="Beeson K."/>
            <person name="Tran B."/>
            <person name="Rogers Y.-H."/>
            <person name="Friedman R."/>
            <person name="Venter J.C."/>
        </authorList>
    </citation>
    <scope>NUCLEOTIDE SEQUENCE [LARGE SCALE GENOMIC DNA]</scope>
    <source>
        <strain evidence="1 2">DSM 3645</strain>
    </source>
</reference>
<organism evidence="1 2">
    <name type="scientific">Blastopirellula marina DSM 3645</name>
    <dbReference type="NCBI Taxonomy" id="314230"/>
    <lineage>
        <taxon>Bacteria</taxon>
        <taxon>Pseudomonadati</taxon>
        <taxon>Planctomycetota</taxon>
        <taxon>Planctomycetia</taxon>
        <taxon>Pirellulales</taxon>
        <taxon>Pirellulaceae</taxon>
        <taxon>Blastopirellula</taxon>
    </lineage>
</organism>
<comment type="caution">
    <text evidence="1">The sequence shown here is derived from an EMBL/GenBank/DDBJ whole genome shotgun (WGS) entry which is preliminary data.</text>
</comment>
<dbReference type="EMBL" id="AANZ01000017">
    <property type="protein sequence ID" value="EAQ78909.1"/>
    <property type="molecule type" value="Genomic_DNA"/>
</dbReference>
<dbReference type="eggNOG" id="COG3209">
    <property type="taxonomic scope" value="Bacteria"/>
</dbReference>
<gene>
    <name evidence="1" type="ORF">DSM3645_27553</name>
</gene>
<dbReference type="RefSeq" id="WP_002653403.1">
    <property type="nucleotide sequence ID" value="NZ_CH672376.1"/>
</dbReference>
<dbReference type="AlphaFoldDB" id="A3ZX32"/>
<dbReference type="Proteomes" id="UP000004358">
    <property type="component" value="Unassembled WGS sequence"/>
</dbReference>
<proteinExistence type="predicted"/>
<name>A3ZX32_9BACT</name>